<proteinExistence type="predicted"/>
<protein>
    <submittedName>
        <fullName evidence="1">Uncharacterized protein</fullName>
    </submittedName>
</protein>
<reference evidence="1 2" key="1">
    <citation type="submission" date="2019-04" db="EMBL/GenBank/DDBJ databases">
        <title>Friends and foes A comparative genomics studyof 23 Aspergillus species from section Flavi.</title>
        <authorList>
            <consortium name="DOE Joint Genome Institute"/>
            <person name="Kjaerbolling I."/>
            <person name="Vesth T."/>
            <person name="Frisvad J.C."/>
            <person name="Nybo J.L."/>
            <person name="Theobald S."/>
            <person name="Kildgaard S."/>
            <person name="Isbrandt T."/>
            <person name="Kuo A."/>
            <person name="Sato A."/>
            <person name="Lyhne E.K."/>
            <person name="Kogle M.E."/>
            <person name="Wiebenga A."/>
            <person name="Kun R.S."/>
            <person name="Lubbers R.J."/>
            <person name="Makela M.R."/>
            <person name="Barry K."/>
            <person name="Chovatia M."/>
            <person name="Clum A."/>
            <person name="Daum C."/>
            <person name="Haridas S."/>
            <person name="He G."/>
            <person name="LaButti K."/>
            <person name="Lipzen A."/>
            <person name="Mondo S."/>
            <person name="Riley R."/>
            <person name="Salamov A."/>
            <person name="Simmons B.A."/>
            <person name="Magnuson J.K."/>
            <person name="Henrissat B."/>
            <person name="Mortensen U.H."/>
            <person name="Larsen T.O."/>
            <person name="Devries R.P."/>
            <person name="Grigoriev I.V."/>
            <person name="Machida M."/>
            <person name="Baker S.E."/>
            <person name="Andersen M.R."/>
        </authorList>
    </citation>
    <scope>NUCLEOTIDE SEQUENCE [LARGE SCALE GENOMIC DNA]</scope>
    <source>
        <strain evidence="1 2">CBS 763.97</strain>
    </source>
</reference>
<gene>
    <name evidence="1" type="ORF">BDV27DRAFT_134414</name>
</gene>
<dbReference type="Proteomes" id="UP000326268">
    <property type="component" value="Unassembled WGS sequence"/>
</dbReference>
<evidence type="ECO:0000313" key="1">
    <source>
        <dbReference type="EMBL" id="KAE8360518.1"/>
    </source>
</evidence>
<accession>A0A5N6ZSY4</accession>
<keyword evidence="2" id="KW-1185">Reference proteome</keyword>
<name>A0A5N6ZSY4_9EURO</name>
<dbReference type="GeneID" id="43652742"/>
<sequence>MIIALDPGCCCCCCWLLLLKARNRFQSLPDGNLRHPLGGLSRPVCLIVPLRSTDYPEWPFNFLSCHRVENRYRYTINTTISRTEVC</sequence>
<organism evidence="1 2">
    <name type="scientific">Aspergillus caelatus</name>
    <dbReference type="NCBI Taxonomy" id="61420"/>
    <lineage>
        <taxon>Eukaryota</taxon>
        <taxon>Fungi</taxon>
        <taxon>Dikarya</taxon>
        <taxon>Ascomycota</taxon>
        <taxon>Pezizomycotina</taxon>
        <taxon>Eurotiomycetes</taxon>
        <taxon>Eurotiomycetidae</taxon>
        <taxon>Eurotiales</taxon>
        <taxon>Aspergillaceae</taxon>
        <taxon>Aspergillus</taxon>
        <taxon>Aspergillus subgen. Circumdati</taxon>
    </lineage>
</organism>
<dbReference type="EMBL" id="ML737771">
    <property type="protein sequence ID" value="KAE8360518.1"/>
    <property type="molecule type" value="Genomic_DNA"/>
</dbReference>
<evidence type="ECO:0000313" key="2">
    <source>
        <dbReference type="Proteomes" id="UP000326268"/>
    </source>
</evidence>
<dbReference type="RefSeq" id="XP_031923599.1">
    <property type="nucleotide sequence ID" value="XM_032068296.1"/>
</dbReference>
<dbReference type="AlphaFoldDB" id="A0A5N6ZSY4"/>